<dbReference type="AlphaFoldDB" id="A0A2W5Q296"/>
<dbReference type="GO" id="GO:0016987">
    <property type="term" value="F:sigma factor activity"/>
    <property type="evidence" value="ECO:0007669"/>
    <property type="project" value="UniProtKB-KW"/>
</dbReference>
<accession>A0A2W5Q296</accession>
<organism evidence="8 9">
    <name type="scientific">Micavibrio aeruginosavorus</name>
    <dbReference type="NCBI Taxonomy" id="349221"/>
    <lineage>
        <taxon>Bacteria</taxon>
        <taxon>Pseudomonadati</taxon>
        <taxon>Bdellovibrionota</taxon>
        <taxon>Bdellovibrionia</taxon>
        <taxon>Bdellovibrionales</taxon>
        <taxon>Pseudobdellovibrionaceae</taxon>
        <taxon>Micavibrio</taxon>
    </lineage>
</organism>
<evidence type="ECO:0000313" key="8">
    <source>
        <dbReference type="EMBL" id="PZQ45440.1"/>
    </source>
</evidence>
<comment type="similarity">
    <text evidence="1">Belongs to the sigma-70 factor family. ECF subfamily.</text>
</comment>
<proteinExistence type="inferred from homology"/>
<evidence type="ECO:0000256" key="2">
    <source>
        <dbReference type="ARBA" id="ARBA00023015"/>
    </source>
</evidence>
<dbReference type="Gene3D" id="1.10.10.10">
    <property type="entry name" value="Winged helix-like DNA-binding domain superfamily/Winged helix DNA-binding domain"/>
    <property type="match status" value="1"/>
</dbReference>
<feature type="domain" description="RNA polymerase sigma-70 region 2" evidence="6">
    <location>
        <begin position="30"/>
        <end position="98"/>
    </location>
</feature>
<evidence type="ECO:0000256" key="5">
    <source>
        <dbReference type="ARBA" id="ARBA00023163"/>
    </source>
</evidence>
<protein>
    <recommendedName>
        <fullName evidence="10">RNA polymerase sigma factor</fullName>
    </recommendedName>
</protein>
<dbReference type="InterPro" id="IPR039425">
    <property type="entry name" value="RNA_pol_sigma-70-like"/>
</dbReference>
<dbReference type="InterPro" id="IPR013249">
    <property type="entry name" value="RNA_pol_sigma70_r4_t2"/>
</dbReference>
<evidence type="ECO:0000256" key="4">
    <source>
        <dbReference type="ARBA" id="ARBA00023125"/>
    </source>
</evidence>
<dbReference type="Proteomes" id="UP000249417">
    <property type="component" value="Unassembled WGS sequence"/>
</dbReference>
<dbReference type="SUPFAM" id="SSF88659">
    <property type="entry name" value="Sigma3 and sigma4 domains of RNA polymerase sigma factors"/>
    <property type="match status" value="1"/>
</dbReference>
<dbReference type="InterPro" id="IPR014284">
    <property type="entry name" value="RNA_pol_sigma-70_dom"/>
</dbReference>
<dbReference type="Gene3D" id="1.10.1740.10">
    <property type="match status" value="1"/>
</dbReference>
<dbReference type="SUPFAM" id="SSF88946">
    <property type="entry name" value="Sigma2 domain of RNA polymerase sigma factors"/>
    <property type="match status" value="1"/>
</dbReference>
<reference evidence="8 9" key="1">
    <citation type="submission" date="2017-08" db="EMBL/GenBank/DDBJ databases">
        <title>Infants hospitalized years apart are colonized by the same room-sourced microbial strains.</title>
        <authorList>
            <person name="Brooks B."/>
            <person name="Olm M.R."/>
            <person name="Firek B.A."/>
            <person name="Baker R."/>
            <person name="Thomas B.C."/>
            <person name="Morowitz M.J."/>
            <person name="Banfield J.F."/>
        </authorList>
    </citation>
    <scope>NUCLEOTIDE SEQUENCE [LARGE SCALE GENOMIC DNA]</scope>
    <source>
        <strain evidence="8">S2_005_002_R2_29</strain>
    </source>
</reference>
<dbReference type="InterPro" id="IPR013324">
    <property type="entry name" value="RNA_pol_sigma_r3/r4-like"/>
</dbReference>
<sequence>MKAPMASSEDSDESLMRQIRSGSHQAFAILVRRHTDRFYAAAFRLTGLKSEAEDLVQDAFLKIWQKPDIWREDKSAKFTTWFYRVLVNQNIDRMRKGKNMSSDNAILDFVADSRDNPESAMAVSEEQQSIERAMGALPERQRTAITLCFYEGLSNADAAGIMGVKIKALESLLMRAKTGLREFMNQNANHHLEKGERYATR</sequence>
<evidence type="ECO:0000256" key="1">
    <source>
        <dbReference type="ARBA" id="ARBA00010641"/>
    </source>
</evidence>
<evidence type="ECO:0000313" key="9">
    <source>
        <dbReference type="Proteomes" id="UP000249417"/>
    </source>
</evidence>
<dbReference type="CDD" id="cd06171">
    <property type="entry name" value="Sigma70_r4"/>
    <property type="match status" value="1"/>
</dbReference>
<dbReference type="InterPro" id="IPR007627">
    <property type="entry name" value="RNA_pol_sigma70_r2"/>
</dbReference>
<evidence type="ECO:0000259" key="6">
    <source>
        <dbReference type="Pfam" id="PF04542"/>
    </source>
</evidence>
<dbReference type="GO" id="GO:0006352">
    <property type="term" value="P:DNA-templated transcription initiation"/>
    <property type="evidence" value="ECO:0007669"/>
    <property type="project" value="InterPro"/>
</dbReference>
<comment type="caution">
    <text evidence="8">The sequence shown here is derived from an EMBL/GenBank/DDBJ whole genome shotgun (WGS) entry which is preliminary data.</text>
</comment>
<feature type="domain" description="RNA polymerase sigma factor 70 region 4 type 2" evidence="7">
    <location>
        <begin position="128"/>
        <end position="177"/>
    </location>
</feature>
<dbReference type="GO" id="GO:0003677">
    <property type="term" value="F:DNA binding"/>
    <property type="evidence" value="ECO:0007669"/>
    <property type="project" value="UniProtKB-KW"/>
</dbReference>
<dbReference type="PANTHER" id="PTHR43133">
    <property type="entry name" value="RNA POLYMERASE ECF-TYPE SIGMA FACTO"/>
    <property type="match status" value="1"/>
</dbReference>
<keyword evidence="5" id="KW-0804">Transcription</keyword>
<dbReference type="Pfam" id="PF04542">
    <property type="entry name" value="Sigma70_r2"/>
    <property type="match status" value="1"/>
</dbReference>
<name>A0A2W5Q296_9BACT</name>
<evidence type="ECO:0008006" key="10">
    <source>
        <dbReference type="Google" id="ProtNLM"/>
    </source>
</evidence>
<keyword evidence="2" id="KW-0805">Transcription regulation</keyword>
<dbReference type="NCBIfam" id="TIGR02937">
    <property type="entry name" value="sigma70-ECF"/>
    <property type="match status" value="1"/>
</dbReference>
<keyword evidence="4" id="KW-0238">DNA-binding</keyword>
<dbReference type="PANTHER" id="PTHR43133:SF8">
    <property type="entry name" value="RNA POLYMERASE SIGMA FACTOR HI_1459-RELATED"/>
    <property type="match status" value="1"/>
</dbReference>
<dbReference type="Pfam" id="PF08281">
    <property type="entry name" value="Sigma70_r4_2"/>
    <property type="match status" value="1"/>
</dbReference>
<evidence type="ECO:0000259" key="7">
    <source>
        <dbReference type="Pfam" id="PF08281"/>
    </source>
</evidence>
<evidence type="ECO:0000256" key="3">
    <source>
        <dbReference type="ARBA" id="ARBA00023082"/>
    </source>
</evidence>
<dbReference type="InterPro" id="IPR013325">
    <property type="entry name" value="RNA_pol_sigma_r2"/>
</dbReference>
<dbReference type="InterPro" id="IPR036388">
    <property type="entry name" value="WH-like_DNA-bd_sf"/>
</dbReference>
<dbReference type="EMBL" id="QFQB01000049">
    <property type="protein sequence ID" value="PZQ45440.1"/>
    <property type="molecule type" value="Genomic_DNA"/>
</dbReference>
<keyword evidence="3" id="KW-0731">Sigma factor</keyword>
<gene>
    <name evidence="8" type="ORF">DI551_07390</name>
</gene>